<dbReference type="PANTHER" id="PTHR36978:SF4">
    <property type="entry name" value="P-LOOP CONTAINING NUCLEOSIDE TRIPHOSPHATE HYDROLASE PROTEIN"/>
    <property type="match status" value="1"/>
</dbReference>
<dbReference type="Pfam" id="PF17784">
    <property type="entry name" value="Sulfotransfer_4"/>
    <property type="match status" value="1"/>
</dbReference>
<evidence type="ECO:0000313" key="2">
    <source>
        <dbReference type="Proteomes" id="UP001147746"/>
    </source>
</evidence>
<reference evidence="1" key="2">
    <citation type="journal article" date="2023" name="IMA Fungus">
        <title>Comparative genomic study of the Penicillium genus elucidates a diverse pangenome and 15 lateral gene transfer events.</title>
        <authorList>
            <person name="Petersen C."/>
            <person name="Sorensen T."/>
            <person name="Nielsen M.R."/>
            <person name="Sondergaard T.E."/>
            <person name="Sorensen J.L."/>
            <person name="Fitzpatrick D.A."/>
            <person name="Frisvad J.C."/>
            <person name="Nielsen K.L."/>
        </authorList>
    </citation>
    <scope>NUCLEOTIDE SEQUENCE</scope>
    <source>
        <strain evidence="1">IBT 21472</strain>
    </source>
</reference>
<dbReference type="PANTHER" id="PTHR36978">
    <property type="entry name" value="P-LOOP CONTAINING NUCLEOTIDE TRIPHOSPHATE HYDROLASE"/>
    <property type="match status" value="1"/>
</dbReference>
<protein>
    <recommendedName>
        <fullName evidence="3">Sulfotransferase family protein</fullName>
    </recommendedName>
</protein>
<dbReference type="EMBL" id="JAPZBO010000002">
    <property type="protein sequence ID" value="KAJ5323324.1"/>
    <property type="molecule type" value="Genomic_DNA"/>
</dbReference>
<name>A0A9W9LC94_9EURO</name>
<sequence length="262" mass="30470">MSRLIDKEPLPTHQKPLRVVVAGLSRTGTASLYVALQELGFTPWHMCEPIDDPRQMYNQWTEAMNCRFFNQGRHYDRDDFDRLRGKYDALLDIPASLFWEDLRRLYPEAKIILTTRSADSWFQSVHNTIIPWLEKPILNVLQFVEPRRLRPELRMVKTAYKVICNNDYRSDSLRQRFLDHNNRVRFGVQSESFLEMQLGDGWEPLCAFLRVPVPDKPYPKINNTNEFNQGASEADAAILGGLLRPWLAAIVPIAVAAWWLLA</sequence>
<dbReference type="OrthoDB" id="408152at2759"/>
<evidence type="ECO:0008006" key="3">
    <source>
        <dbReference type="Google" id="ProtNLM"/>
    </source>
</evidence>
<organism evidence="1 2">
    <name type="scientific">Penicillium atrosanguineum</name>
    <dbReference type="NCBI Taxonomy" id="1132637"/>
    <lineage>
        <taxon>Eukaryota</taxon>
        <taxon>Fungi</taxon>
        <taxon>Dikarya</taxon>
        <taxon>Ascomycota</taxon>
        <taxon>Pezizomycotina</taxon>
        <taxon>Eurotiomycetes</taxon>
        <taxon>Eurotiomycetidae</taxon>
        <taxon>Eurotiales</taxon>
        <taxon>Aspergillaceae</taxon>
        <taxon>Penicillium</taxon>
    </lineage>
</organism>
<dbReference type="InterPro" id="IPR040632">
    <property type="entry name" value="Sulfotransfer_4"/>
</dbReference>
<reference evidence="1" key="1">
    <citation type="submission" date="2022-12" db="EMBL/GenBank/DDBJ databases">
        <authorList>
            <person name="Petersen C."/>
        </authorList>
    </citation>
    <scope>NUCLEOTIDE SEQUENCE</scope>
    <source>
        <strain evidence="1">IBT 21472</strain>
    </source>
</reference>
<gene>
    <name evidence="1" type="ORF">N7476_001924</name>
</gene>
<dbReference type="InterPro" id="IPR027417">
    <property type="entry name" value="P-loop_NTPase"/>
</dbReference>
<dbReference type="Gene3D" id="3.40.50.300">
    <property type="entry name" value="P-loop containing nucleotide triphosphate hydrolases"/>
    <property type="match status" value="1"/>
</dbReference>
<keyword evidence="2" id="KW-1185">Reference proteome</keyword>
<evidence type="ECO:0000313" key="1">
    <source>
        <dbReference type="EMBL" id="KAJ5323324.1"/>
    </source>
</evidence>
<dbReference type="Proteomes" id="UP001147746">
    <property type="component" value="Unassembled WGS sequence"/>
</dbReference>
<dbReference type="SUPFAM" id="SSF52540">
    <property type="entry name" value="P-loop containing nucleoside triphosphate hydrolases"/>
    <property type="match status" value="1"/>
</dbReference>
<proteinExistence type="predicted"/>
<accession>A0A9W9LC94</accession>
<dbReference type="AlphaFoldDB" id="A0A9W9LC94"/>
<comment type="caution">
    <text evidence="1">The sequence shown here is derived from an EMBL/GenBank/DDBJ whole genome shotgun (WGS) entry which is preliminary data.</text>
</comment>